<proteinExistence type="predicted"/>
<dbReference type="AlphaFoldDB" id="A0A8D8GFZ0"/>
<accession>A0A8D8GFZ0</accession>
<organism evidence="2">
    <name type="scientific">Culex pipiens</name>
    <name type="common">House mosquito</name>
    <dbReference type="NCBI Taxonomy" id="7175"/>
    <lineage>
        <taxon>Eukaryota</taxon>
        <taxon>Metazoa</taxon>
        <taxon>Ecdysozoa</taxon>
        <taxon>Arthropoda</taxon>
        <taxon>Hexapoda</taxon>
        <taxon>Insecta</taxon>
        <taxon>Pterygota</taxon>
        <taxon>Neoptera</taxon>
        <taxon>Endopterygota</taxon>
        <taxon>Diptera</taxon>
        <taxon>Nematocera</taxon>
        <taxon>Culicoidea</taxon>
        <taxon>Culicidae</taxon>
        <taxon>Culicinae</taxon>
        <taxon>Culicini</taxon>
        <taxon>Culex</taxon>
        <taxon>Culex</taxon>
    </lineage>
</organism>
<protein>
    <submittedName>
        <fullName evidence="2">(northern house mosquito) hypothetical protein</fullName>
    </submittedName>
</protein>
<sequence>MVRSRVGRSNSKVGRAASDFILESTKVCRMKMASLSVRSAGRALRCGKRSSIICDGTSRCRRERSSVLGVISASARRNVSRATKPSTSATWCAASVATSAATGTTTGRTSGRIRRATSSAAGACFPARRGRTCCGTTPKSVPGGASRPPLRVNLRER</sequence>
<dbReference type="EMBL" id="HBUE01151154">
    <property type="protein sequence ID" value="CAG6505304.1"/>
    <property type="molecule type" value="Transcribed_RNA"/>
</dbReference>
<reference evidence="2" key="1">
    <citation type="submission" date="2021-05" db="EMBL/GenBank/DDBJ databases">
        <authorList>
            <person name="Alioto T."/>
            <person name="Alioto T."/>
            <person name="Gomez Garrido J."/>
        </authorList>
    </citation>
    <scope>NUCLEOTIDE SEQUENCE</scope>
</reference>
<evidence type="ECO:0000313" key="2">
    <source>
        <dbReference type="EMBL" id="CAG6505304.1"/>
    </source>
</evidence>
<feature type="region of interest" description="Disordered" evidence="1">
    <location>
        <begin position="135"/>
        <end position="157"/>
    </location>
</feature>
<dbReference type="EMBL" id="HBUE01256146">
    <property type="protein sequence ID" value="CAG6556600.1"/>
    <property type="molecule type" value="Transcribed_RNA"/>
</dbReference>
<name>A0A8D8GFZ0_CULPI</name>
<evidence type="ECO:0000256" key="1">
    <source>
        <dbReference type="SAM" id="MobiDB-lite"/>
    </source>
</evidence>